<keyword evidence="3" id="KW-1185">Reference proteome</keyword>
<dbReference type="InterPro" id="IPR019613">
    <property type="entry name" value="DUF4198"/>
</dbReference>
<keyword evidence="1" id="KW-0732">Signal</keyword>
<evidence type="ECO:0000256" key="1">
    <source>
        <dbReference type="SAM" id="SignalP"/>
    </source>
</evidence>
<evidence type="ECO:0000313" key="2">
    <source>
        <dbReference type="EMBL" id="KAJ57148.1"/>
    </source>
</evidence>
<evidence type="ECO:0008006" key="4">
    <source>
        <dbReference type="Google" id="ProtNLM"/>
    </source>
</evidence>
<feature type="signal peptide" evidence="1">
    <location>
        <begin position="1"/>
        <end position="22"/>
    </location>
</feature>
<dbReference type="STRING" id="1454373.ACMU_01250"/>
<name>A0A037ZNM6_9RHOB</name>
<feature type="chain" id="PRO_5001564146" description="DUF4198 domain-containing protein" evidence="1">
    <location>
        <begin position="23"/>
        <end position="273"/>
    </location>
</feature>
<dbReference type="EMBL" id="JFKE01000001">
    <property type="protein sequence ID" value="KAJ57148.1"/>
    <property type="molecule type" value="Genomic_DNA"/>
</dbReference>
<sequence length="273" mass="29680">MRMFKKASVFLSFALVALPASGHEFWISPEAYQIDPGQSIRADLRVGQDFNGPAYSLIPRNVERFELLTQKSSIAIEGRAGDRPALDFVAPDPGLVIVVHETTNSALSYNEWEKFVTFVTHKAMDTALKDHVTRGIPQTGFRETYRRYAKSLISVGNAAGQDRAVGLRTEIVALANPYTDDVSAGLPVRVLLDGAPRFNAQVEVFAKAPDGSVTVTTQRTNDVGEATIAVQPDHHYLLDAVALEALPNDDPANGPVWHTLWASLTLAIPAEGS</sequence>
<dbReference type="AlphaFoldDB" id="A0A037ZNM6"/>
<protein>
    <recommendedName>
        <fullName evidence="4">DUF4198 domain-containing protein</fullName>
    </recommendedName>
</protein>
<reference evidence="2 3" key="1">
    <citation type="submission" date="2014-03" db="EMBL/GenBank/DDBJ databases">
        <title>Draft Genome Sequence of Actibacterium mucosum KCTC 23349, a Marine Alphaproteobacterium with Complex Ionic Requirements Isolated from Mediterranean Seawater at Malvarrosa Beach, Valencia, Spain.</title>
        <authorList>
            <person name="Arahal D.R."/>
            <person name="Shao Z."/>
            <person name="Lai Q."/>
            <person name="Pujalte M.J."/>
        </authorList>
    </citation>
    <scope>NUCLEOTIDE SEQUENCE [LARGE SCALE GENOMIC DNA]</scope>
    <source>
        <strain evidence="2 3">KCTC 23349</strain>
    </source>
</reference>
<dbReference type="OrthoDB" id="581894at2"/>
<proteinExistence type="predicted"/>
<gene>
    <name evidence="2" type="ORF">ACMU_01250</name>
</gene>
<accession>A0A037ZNM6</accession>
<dbReference type="Pfam" id="PF10670">
    <property type="entry name" value="DUF4198"/>
    <property type="match status" value="1"/>
</dbReference>
<evidence type="ECO:0000313" key="3">
    <source>
        <dbReference type="Proteomes" id="UP000026249"/>
    </source>
</evidence>
<organism evidence="2 3">
    <name type="scientific">Actibacterium mucosum KCTC 23349</name>
    <dbReference type="NCBI Taxonomy" id="1454373"/>
    <lineage>
        <taxon>Bacteria</taxon>
        <taxon>Pseudomonadati</taxon>
        <taxon>Pseudomonadota</taxon>
        <taxon>Alphaproteobacteria</taxon>
        <taxon>Rhodobacterales</taxon>
        <taxon>Roseobacteraceae</taxon>
        <taxon>Actibacterium</taxon>
    </lineage>
</organism>
<comment type="caution">
    <text evidence="2">The sequence shown here is derived from an EMBL/GenBank/DDBJ whole genome shotgun (WGS) entry which is preliminary data.</text>
</comment>
<dbReference type="Proteomes" id="UP000026249">
    <property type="component" value="Unassembled WGS sequence"/>
</dbReference>